<feature type="transmembrane region" description="Helical" evidence="8">
    <location>
        <begin position="224"/>
        <end position="246"/>
    </location>
</feature>
<feature type="transmembrane region" description="Helical" evidence="8">
    <location>
        <begin position="453"/>
        <end position="471"/>
    </location>
</feature>
<dbReference type="NCBIfam" id="TIGR00800">
    <property type="entry name" value="ncs1"/>
    <property type="match status" value="1"/>
</dbReference>
<dbReference type="PANTHER" id="PTHR31806">
    <property type="entry name" value="PURINE-CYTOSINE PERMEASE FCY2-RELATED"/>
    <property type="match status" value="1"/>
</dbReference>
<accession>A0AA35JID4</accession>
<feature type="transmembrane region" description="Helical" evidence="8">
    <location>
        <begin position="290"/>
        <end position="313"/>
    </location>
</feature>
<dbReference type="Proteomes" id="UP001162087">
    <property type="component" value="Chromosome 5"/>
</dbReference>
<dbReference type="InterPro" id="IPR012681">
    <property type="entry name" value="NCS1"/>
</dbReference>
<evidence type="ECO:0000256" key="1">
    <source>
        <dbReference type="ARBA" id="ARBA00004141"/>
    </source>
</evidence>
<dbReference type="FunFam" id="1.10.4160.10:FF:000002">
    <property type="entry name" value="Purine-cytosine permease fcyB"/>
    <property type="match status" value="1"/>
</dbReference>
<dbReference type="PANTHER" id="PTHR31806:SF1">
    <property type="entry name" value="PURINE-CYTOSINE PERMEASE FCY2-RELATED"/>
    <property type="match status" value="1"/>
</dbReference>
<dbReference type="Gene3D" id="1.10.4160.10">
    <property type="entry name" value="Hydantoin permease"/>
    <property type="match status" value="1"/>
</dbReference>
<dbReference type="GO" id="GO:0000329">
    <property type="term" value="C:fungal-type vacuole membrane"/>
    <property type="evidence" value="ECO:0007669"/>
    <property type="project" value="TreeGrafter"/>
</dbReference>
<feature type="transmembrane region" description="Helical" evidence="8">
    <location>
        <begin position="370"/>
        <end position="391"/>
    </location>
</feature>
<reference evidence="9" key="1">
    <citation type="submission" date="2022-10" db="EMBL/GenBank/DDBJ databases">
        <authorList>
            <person name="Byrne P K."/>
        </authorList>
    </citation>
    <scope>NUCLEOTIDE SEQUENCE</scope>
    <source>
        <strain evidence="9">IFO1802</strain>
    </source>
</reference>
<dbReference type="GO" id="GO:0005886">
    <property type="term" value="C:plasma membrane"/>
    <property type="evidence" value="ECO:0007669"/>
    <property type="project" value="TreeGrafter"/>
</dbReference>
<dbReference type="GO" id="GO:0015856">
    <property type="term" value="P:cytosine transport"/>
    <property type="evidence" value="ECO:0007669"/>
    <property type="project" value="UniProtKB-ARBA"/>
</dbReference>
<evidence type="ECO:0000256" key="2">
    <source>
        <dbReference type="ARBA" id="ARBA00008974"/>
    </source>
</evidence>
<feature type="transmembrane region" description="Helical" evidence="8">
    <location>
        <begin position="325"/>
        <end position="350"/>
    </location>
</feature>
<evidence type="ECO:0000256" key="7">
    <source>
        <dbReference type="ARBA" id="ARBA00023136"/>
    </source>
</evidence>
<organism evidence="9 10">
    <name type="scientific">Saccharomyces kudriavzevii (strain ATCC MYA-4449 / AS 2.2408 / CBS 8840 / NBRC 1802 / NCYC 2889)</name>
    <name type="common">Yeast</name>
    <dbReference type="NCBI Taxonomy" id="226230"/>
    <lineage>
        <taxon>Eukaryota</taxon>
        <taxon>Fungi</taxon>
        <taxon>Dikarya</taxon>
        <taxon>Ascomycota</taxon>
        <taxon>Saccharomycotina</taxon>
        <taxon>Saccharomycetes</taxon>
        <taxon>Saccharomycetales</taxon>
        <taxon>Saccharomycetaceae</taxon>
        <taxon>Saccharomyces</taxon>
    </lineage>
</organism>
<evidence type="ECO:0000256" key="3">
    <source>
        <dbReference type="ARBA" id="ARBA00022448"/>
    </source>
</evidence>
<keyword evidence="7 8" id="KW-0472">Membrane</keyword>
<evidence type="ECO:0000256" key="8">
    <source>
        <dbReference type="SAM" id="Phobius"/>
    </source>
</evidence>
<evidence type="ECO:0000256" key="6">
    <source>
        <dbReference type="ARBA" id="ARBA00022989"/>
    </source>
</evidence>
<dbReference type="GeneID" id="80923584"/>
<keyword evidence="6 8" id="KW-1133">Transmembrane helix</keyword>
<evidence type="ECO:0000313" key="9">
    <source>
        <dbReference type="EMBL" id="CAI4060252.1"/>
    </source>
</evidence>
<feature type="transmembrane region" description="Helical" evidence="8">
    <location>
        <begin position="188"/>
        <end position="212"/>
    </location>
</feature>
<comment type="subcellular location">
    <subcellularLocation>
        <location evidence="1">Membrane</location>
        <topology evidence="1">Multi-pass membrane protein</topology>
    </subcellularLocation>
</comment>
<feature type="transmembrane region" description="Helical" evidence="8">
    <location>
        <begin position="115"/>
        <end position="139"/>
    </location>
</feature>
<name>A0AA35JID4_SACK1</name>
<proteinExistence type="inferred from homology"/>
<feature type="transmembrane region" description="Helical" evidence="8">
    <location>
        <begin position="491"/>
        <end position="511"/>
    </location>
</feature>
<sequence length="556" mass="60685">MIPQLPIERLEQNMSQTHDMPSINTEDVGNEHKDLEREIHDAKDSSANIFYEDIESHGTDESVEAKLESRESEEEVETKLSFLNRIAAALNAETKGVEPITEDEKTDDSMLNAATIWFSANMVIVAYSVGALGPLVFGLNFGQSVLVIIFFNILGLLPVALFSLFGVELGLRQMILSRYLAGNVTARIFSFINVIACVGWCVLNISVSAQLLNMVNEGSGHVCPIWAGCLIIAGGTVLVTFFGYRVIHAYEKWSWVPNFAAFLVIIAQLSRSGKFTGGEWTGGSNTAAGVLSFGSAVFGSAAGWTTYAADYTVYVPKKTNKYKIFFSVVAGLAIPLFFTMILGAACGMAALNDPTWKAYYDKNSMGGVIYAILVPNSLNGFGQFCCVLLALSTVANNVPGMYTVALSVQASWAPFAKIPRVVWTMAANAATLGISIPATYYFDGFMENFMDSIGYYLAIYIAIGCSEHFIYRRSFSAYNVDDWNNWDHLPIGIAGIIALIVGAFGVALGMCQTYWVGEISRLIGDYGGDIGFELGLSWAFIAYNIARPLELKYFGR</sequence>
<dbReference type="PIRSF" id="PIRSF002744">
    <property type="entry name" value="Pur-cyt_permease"/>
    <property type="match status" value="1"/>
</dbReference>
<keyword evidence="4" id="KW-0597">Phosphoprotein</keyword>
<dbReference type="EMBL" id="OX365900">
    <property type="protein sequence ID" value="CAI4060252.1"/>
    <property type="molecule type" value="Genomic_DNA"/>
</dbReference>
<evidence type="ECO:0000256" key="5">
    <source>
        <dbReference type="ARBA" id="ARBA00022692"/>
    </source>
</evidence>
<dbReference type="GO" id="GO:0015205">
    <property type="term" value="F:nucleobase transmembrane transporter activity"/>
    <property type="evidence" value="ECO:0007669"/>
    <property type="project" value="TreeGrafter"/>
</dbReference>
<feature type="transmembrane region" description="Helical" evidence="8">
    <location>
        <begin position="421"/>
        <end position="441"/>
    </location>
</feature>
<dbReference type="InterPro" id="IPR026030">
    <property type="entry name" value="Pur-cyt_permease_Fcy2/21/22"/>
</dbReference>
<dbReference type="RefSeq" id="XP_056087284.1">
    <property type="nucleotide sequence ID" value="XM_056227465.1"/>
</dbReference>
<feature type="transmembrane region" description="Helical" evidence="8">
    <location>
        <begin position="145"/>
        <end position="167"/>
    </location>
</feature>
<dbReference type="Pfam" id="PF02133">
    <property type="entry name" value="Transp_cyt_pur"/>
    <property type="match status" value="1"/>
</dbReference>
<dbReference type="CDD" id="cd11484">
    <property type="entry name" value="SLC-NCS1sbd_CobB-like"/>
    <property type="match status" value="1"/>
</dbReference>
<evidence type="ECO:0000313" key="10">
    <source>
        <dbReference type="Proteomes" id="UP001162087"/>
    </source>
</evidence>
<gene>
    <name evidence="9" type="primary">SKDI05G1380</name>
    <name evidence="9" type="ORF">SKDI_05G1380</name>
</gene>
<feature type="transmembrane region" description="Helical" evidence="8">
    <location>
        <begin position="398"/>
        <end position="415"/>
    </location>
</feature>
<evidence type="ECO:0000256" key="4">
    <source>
        <dbReference type="ARBA" id="ARBA00022553"/>
    </source>
</evidence>
<dbReference type="AlphaFoldDB" id="A0AA35JID4"/>
<dbReference type="InterPro" id="IPR001248">
    <property type="entry name" value="Pur-cyt_permease"/>
</dbReference>
<keyword evidence="5 8" id="KW-0812">Transmembrane</keyword>
<comment type="similarity">
    <text evidence="2">Belongs to the purine-cytosine permease (2.A.39) family.</text>
</comment>
<feature type="transmembrane region" description="Helical" evidence="8">
    <location>
        <begin position="253"/>
        <end position="270"/>
    </location>
</feature>
<protein>
    <submittedName>
        <fullName evidence="9">Uncharacterized protein</fullName>
    </submittedName>
</protein>
<keyword evidence="3" id="KW-0813">Transport</keyword>
<keyword evidence="10" id="KW-1185">Reference proteome</keyword>